<evidence type="ECO:0000256" key="3">
    <source>
        <dbReference type="PROSITE-ProRule" id="PRU00284"/>
    </source>
</evidence>
<dbReference type="Gene3D" id="6.10.340.10">
    <property type="match status" value="1"/>
</dbReference>
<dbReference type="InterPro" id="IPR051310">
    <property type="entry name" value="MCP_chemotaxis"/>
</dbReference>
<reference evidence="7 8" key="1">
    <citation type="submission" date="2013-04" db="EMBL/GenBank/DDBJ databases">
        <title>The Genome Sequence of Treponema medium ATCC 700293.</title>
        <authorList>
            <consortium name="The Broad Institute Genomics Platform"/>
            <person name="Earl A."/>
            <person name="Ward D."/>
            <person name="Feldgarden M."/>
            <person name="Gevers D."/>
            <person name="Leonetti C."/>
            <person name="Blanton J.M."/>
            <person name="Dewhirst F.E."/>
            <person name="Izard J."/>
            <person name="Walker B."/>
            <person name="Young S."/>
            <person name="Zeng Q."/>
            <person name="Gargeya S."/>
            <person name="Fitzgerald M."/>
            <person name="Haas B."/>
            <person name="Abouelleil A."/>
            <person name="Allen A.W."/>
            <person name="Alvarado L."/>
            <person name="Arachchi H.M."/>
            <person name="Berlin A.M."/>
            <person name="Chapman S.B."/>
            <person name="Gainer-Dewar J."/>
            <person name="Goldberg J."/>
            <person name="Griggs A."/>
            <person name="Gujja S."/>
            <person name="Hansen M."/>
            <person name="Howarth C."/>
            <person name="Imamovic A."/>
            <person name="Ireland A."/>
            <person name="Larimer J."/>
            <person name="McCowan C."/>
            <person name="Murphy C."/>
            <person name="Pearson M."/>
            <person name="Poon T.W."/>
            <person name="Priest M."/>
            <person name="Roberts A."/>
            <person name="Saif S."/>
            <person name="Shea T."/>
            <person name="Sisk P."/>
            <person name="Sykes S."/>
            <person name="Wortman J."/>
            <person name="Nusbaum C."/>
            <person name="Birren B."/>
        </authorList>
    </citation>
    <scope>NUCLEOTIDE SEQUENCE [LARGE SCALE GENOMIC DNA]</scope>
    <source>
        <strain evidence="7 8">ATCC 700293</strain>
    </source>
</reference>
<evidence type="ECO:0000256" key="2">
    <source>
        <dbReference type="ARBA" id="ARBA00029447"/>
    </source>
</evidence>
<protein>
    <recommendedName>
        <fullName evidence="9">Methyl-accepting chemotaxis protein</fullName>
    </recommendedName>
</protein>
<dbReference type="PROSITE" id="PS51257">
    <property type="entry name" value="PROKAR_LIPOPROTEIN"/>
    <property type="match status" value="1"/>
</dbReference>
<keyword evidence="3" id="KW-0807">Transducer</keyword>
<proteinExistence type="inferred from homology"/>
<accession>A0AA87NN39</accession>
<dbReference type="InterPro" id="IPR004089">
    <property type="entry name" value="MCPsignal_dom"/>
</dbReference>
<dbReference type="AlphaFoldDB" id="A0AA87NN39"/>
<dbReference type="PROSITE" id="PS50885">
    <property type="entry name" value="HAMP"/>
    <property type="match status" value="1"/>
</dbReference>
<comment type="caution">
    <text evidence="7">The sequence shown here is derived from an EMBL/GenBank/DDBJ whole genome shotgun (WGS) entry which is preliminary data.</text>
</comment>
<dbReference type="GO" id="GO:0004888">
    <property type="term" value="F:transmembrane signaling receptor activity"/>
    <property type="evidence" value="ECO:0007669"/>
    <property type="project" value="TreeGrafter"/>
</dbReference>
<feature type="transmembrane region" description="Helical" evidence="4">
    <location>
        <begin position="12"/>
        <end position="30"/>
    </location>
</feature>
<dbReference type="SUPFAM" id="SSF58104">
    <property type="entry name" value="Methyl-accepting chemotaxis protein (MCP) signaling domain"/>
    <property type="match status" value="2"/>
</dbReference>
<feature type="domain" description="HAMP" evidence="6">
    <location>
        <begin position="311"/>
        <end position="365"/>
    </location>
</feature>
<organism evidence="7 8">
    <name type="scientific">Treponema medium ATCC 700293</name>
    <dbReference type="NCBI Taxonomy" id="1125700"/>
    <lineage>
        <taxon>Bacteria</taxon>
        <taxon>Pseudomonadati</taxon>
        <taxon>Spirochaetota</taxon>
        <taxon>Spirochaetia</taxon>
        <taxon>Spirochaetales</taxon>
        <taxon>Treponemataceae</taxon>
        <taxon>Treponema</taxon>
    </lineage>
</organism>
<keyword evidence="4" id="KW-0812">Transmembrane</keyword>
<evidence type="ECO:0000256" key="1">
    <source>
        <dbReference type="ARBA" id="ARBA00022500"/>
    </source>
</evidence>
<evidence type="ECO:0000313" key="7">
    <source>
        <dbReference type="EMBL" id="EPF29546.1"/>
    </source>
</evidence>
<dbReference type="Proteomes" id="UP000014634">
    <property type="component" value="Unassembled WGS sequence"/>
</dbReference>
<dbReference type="InterPro" id="IPR003660">
    <property type="entry name" value="HAMP_dom"/>
</dbReference>
<dbReference type="RefSeq" id="WP_016522245.1">
    <property type="nucleotide sequence ID" value="NZ_KE332517.1"/>
</dbReference>
<sequence>MTLRSKLTLSMALTVSIAACVILGFSVFSVRQLVERQFYKGVPGVLSMASIDLQSDLLFGYSRSEAWANNQILIDWLDDGTPEGESKNAIIRRLEEFASEKRIISSWVSSTQTKDYYIVDANKKVHYSLLKESEPADAWFFKTIKLKEKVTFNINKSKETGVMGLWINAHVYNQESELLGIVGVGLDLDESVETMKQTLPSAHSILFVTDENDNIVISSNNESFGVSLKEYLPETMNEIPQYPDIKTWKDGKRGKMIYSGRQIANLPYNIVFIAPVDDFLPGMFTIAEIPLLVTIIVIGISISLLYFSIRKTVSKPLSNTTSALKDIAQGDGNLTFRLPIHGKDEIALLSEYFNKMLSKIAASIHQVGTNTSIMKEVGNELASNMTGTASAVHEISANIDEVKQQAITQAASVTETAAVIEEIVRTITQLNAGIEMQATSVVQSSSSIEEMVANIASIGKTLEKTDSVIKELTAATGDGKATIVTSNTVTQKIAEESGSLLEASSVIQHIASQTNLLAMNAAIEAAHAGEAGKGFAVVADEIRKLAEDSAAQGKSITATLKMLSSEIEMLSASSKTVEEKFNAIFNLAEQVKAMSTQVTESMQEQENGSKEVLAAIKSINTVTVEVQTGSEEMLKGGEKASQEMQKLDNLTCVITESINEMASGAAQINNAVQEVNAITQKNKRSIENLAEEVSKFKV</sequence>
<dbReference type="EMBL" id="ATFE01000003">
    <property type="protein sequence ID" value="EPF29546.1"/>
    <property type="molecule type" value="Genomic_DNA"/>
</dbReference>
<dbReference type="GO" id="GO:0006935">
    <property type="term" value="P:chemotaxis"/>
    <property type="evidence" value="ECO:0007669"/>
    <property type="project" value="UniProtKB-KW"/>
</dbReference>
<comment type="similarity">
    <text evidence="2">Belongs to the methyl-accepting chemotaxis (MCP) protein family.</text>
</comment>
<dbReference type="GO" id="GO:0007165">
    <property type="term" value="P:signal transduction"/>
    <property type="evidence" value="ECO:0007669"/>
    <property type="project" value="UniProtKB-KW"/>
</dbReference>
<dbReference type="PANTHER" id="PTHR43531">
    <property type="entry name" value="PROTEIN ICFG"/>
    <property type="match status" value="1"/>
</dbReference>
<dbReference type="Gene3D" id="1.10.287.950">
    <property type="entry name" value="Methyl-accepting chemotaxis protein"/>
    <property type="match status" value="1"/>
</dbReference>
<feature type="transmembrane region" description="Helical" evidence="4">
    <location>
        <begin position="289"/>
        <end position="309"/>
    </location>
</feature>
<feature type="domain" description="Methyl-accepting transducer" evidence="5">
    <location>
        <begin position="412"/>
        <end position="634"/>
    </location>
</feature>
<keyword evidence="4" id="KW-0472">Membrane</keyword>
<dbReference type="PROSITE" id="PS50111">
    <property type="entry name" value="CHEMOTAXIS_TRANSDUC_2"/>
    <property type="match status" value="1"/>
</dbReference>
<evidence type="ECO:0008006" key="9">
    <source>
        <dbReference type="Google" id="ProtNLM"/>
    </source>
</evidence>
<dbReference type="GO" id="GO:0005886">
    <property type="term" value="C:plasma membrane"/>
    <property type="evidence" value="ECO:0007669"/>
    <property type="project" value="TreeGrafter"/>
</dbReference>
<keyword evidence="4" id="KW-1133">Transmembrane helix</keyword>
<keyword evidence="1" id="KW-0145">Chemotaxis</keyword>
<dbReference type="Pfam" id="PF00015">
    <property type="entry name" value="MCPsignal"/>
    <property type="match status" value="1"/>
</dbReference>
<gene>
    <name evidence="7" type="ORF">HMPREF9195_00247</name>
</gene>
<dbReference type="SMART" id="SM00283">
    <property type="entry name" value="MA"/>
    <property type="match status" value="1"/>
</dbReference>
<evidence type="ECO:0000259" key="5">
    <source>
        <dbReference type="PROSITE" id="PS50111"/>
    </source>
</evidence>
<evidence type="ECO:0000259" key="6">
    <source>
        <dbReference type="PROSITE" id="PS50885"/>
    </source>
</evidence>
<dbReference type="PANTHER" id="PTHR43531:SF11">
    <property type="entry name" value="METHYL-ACCEPTING CHEMOTAXIS PROTEIN 3"/>
    <property type="match status" value="1"/>
</dbReference>
<evidence type="ECO:0000256" key="4">
    <source>
        <dbReference type="SAM" id="Phobius"/>
    </source>
</evidence>
<evidence type="ECO:0000313" key="8">
    <source>
        <dbReference type="Proteomes" id="UP000014634"/>
    </source>
</evidence>
<dbReference type="Pfam" id="PF00672">
    <property type="entry name" value="HAMP"/>
    <property type="match status" value="1"/>
</dbReference>
<dbReference type="Gene3D" id="3.30.450.20">
    <property type="entry name" value="PAS domain"/>
    <property type="match status" value="1"/>
</dbReference>
<dbReference type="CDD" id="cd06225">
    <property type="entry name" value="HAMP"/>
    <property type="match status" value="1"/>
</dbReference>
<dbReference type="SMART" id="SM00304">
    <property type="entry name" value="HAMP"/>
    <property type="match status" value="1"/>
</dbReference>
<name>A0AA87NN39_TREMD</name>